<evidence type="ECO:0008006" key="2">
    <source>
        <dbReference type="Google" id="ProtNLM"/>
    </source>
</evidence>
<dbReference type="GO" id="GO:0004512">
    <property type="term" value="F:inositol-3-phosphate synthase activity"/>
    <property type="evidence" value="ECO:0007669"/>
    <property type="project" value="TreeGrafter"/>
</dbReference>
<dbReference type="InterPro" id="IPR052199">
    <property type="entry name" value="MIPS"/>
</dbReference>
<evidence type="ECO:0000313" key="1">
    <source>
        <dbReference type="EMBL" id="GAH59546.1"/>
    </source>
</evidence>
<dbReference type="PANTHER" id="PTHR43125:SF1">
    <property type="entry name" value="INOSITOL-3-PHOSPHATE SYNTHASE"/>
    <property type="match status" value="1"/>
</dbReference>
<dbReference type="PANTHER" id="PTHR43125">
    <property type="entry name" value="INOSITOL-3-PHOSPHATE SYNTHASE"/>
    <property type="match status" value="1"/>
</dbReference>
<dbReference type="InterPro" id="IPR036291">
    <property type="entry name" value="NAD(P)-bd_dom_sf"/>
</dbReference>
<dbReference type="GO" id="GO:0006021">
    <property type="term" value="P:inositol biosynthetic process"/>
    <property type="evidence" value="ECO:0007669"/>
    <property type="project" value="TreeGrafter"/>
</dbReference>
<dbReference type="Gene3D" id="3.40.50.720">
    <property type="entry name" value="NAD(P)-binding Rossmann-like Domain"/>
    <property type="match status" value="1"/>
</dbReference>
<organism evidence="1">
    <name type="scientific">marine sediment metagenome</name>
    <dbReference type="NCBI Taxonomy" id="412755"/>
    <lineage>
        <taxon>unclassified sequences</taxon>
        <taxon>metagenomes</taxon>
        <taxon>ecological metagenomes</taxon>
    </lineage>
</organism>
<gene>
    <name evidence="1" type="ORF">S03H2_32925</name>
</gene>
<protein>
    <recommendedName>
        <fullName evidence="2">Myo-inositol-1-phosphate synthase GAPDH-like domain-containing protein</fullName>
    </recommendedName>
</protein>
<accession>X1GNU2</accession>
<reference evidence="1" key="1">
    <citation type="journal article" date="2014" name="Front. Microbiol.">
        <title>High frequency of phylogenetically diverse reductive dehalogenase-homologous genes in deep subseafloor sedimentary metagenomes.</title>
        <authorList>
            <person name="Kawai M."/>
            <person name="Futagami T."/>
            <person name="Toyoda A."/>
            <person name="Takaki Y."/>
            <person name="Nishi S."/>
            <person name="Hori S."/>
            <person name="Arai W."/>
            <person name="Tsubouchi T."/>
            <person name="Morono Y."/>
            <person name="Uchiyama I."/>
            <person name="Ito T."/>
            <person name="Fujiyama A."/>
            <person name="Inagaki F."/>
            <person name="Takami H."/>
        </authorList>
    </citation>
    <scope>NUCLEOTIDE SEQUENCE</scope>
    <source>
        <strain evidence="1">Expedition CK06-06</strain>
    </source>
</reference>
<name>X1GNU2_9ZZZZ</name>
<comment type="caution">
    <text evidence="1">The sequence shown here is derived from an EMBL/GenBank/DDBJ whole genome shotgun (WGS) entry which is preliminary data.</text>
</comment>
<proteinExistence type="predicted"/>
<sequence length="70" mass="7401">MIDMKITTEDGPNGGSVLFDVIRATYVAMLQGSSGVIKPICAFGFKNPPGQVKDPGVASRELSEFILGDI</sequence>
<dbReference type="AlphaFoldDB" id="X1GNU2"/>
<dbReference type="EMBL" id="BARU01020022">
    <property type="protein sequence ID" value="GAH59546.1"/>
    <property type="molecule type" value="Genomic_DNA"/>
</dbReference>
<dbReference type="SUPFAM" id="SSF51735">
    <property type="entry name" value="NAD(P)-binding Rossmann-fold domains"/>
    <property type="match status" value="1"/>
</dbReference>